<sequence length="619" mass="70890">MADIQDKTKLGSPSPGSSPRLARKEASPTPSGGGGVSPFSQRKREAETLQEAITATALPGDPPLLPGELLSFIAHDITYLDPFLGARTGSLYITDYKMYFKSPSDDKAEEYILHVPLGVISHVEKMGRSRSKGENAYGLEIFCKDMRTLKFAHKQETHGRRGMYERLQIVSFPISYGKNPFAYSFKQSYPTNGWEVYDPVRELKRLSVGAENVPWRISETNSDYSMCETYPTILGVPASVNDETLVLASQFRSKGRMPVLSWLHPVTHASITRSSQPLVGASRKRSKEDEDYLSAILKANKYGKKLYVMDARPKINAYANIAMGGGYELDEAYPNMDFSFLDIGNIHVMRDSLSKLQDICYPDVDDQRWYSSLEATHWLDHIKTVLGGAVKVAEVIERQRSSVLVHCTDGWDRTAQLTALAMLMLDPFYRTIQGFEIVVEKEWISFGHKFSQRLGHGDRNHSDDQRAPIFLQFIDCVWQMTVQFPYAFEFNEHFLVTILDHLYSCLFGTFIGNCEKQREKLKVRVKTMSLWSFINSQLEIYKNPLYTESIQQVLFPSASIRKLELWKGYYLRWNPRMRPQEAEFERCRHLQVLIKLLREKCQELQEQQQRESQIATVVA</sequence>
<evidence type="ECO:0000256" key="12">
    <source>
        <dbReference type="SAM" id="MobiDB-lite"/>
    </source>
</evidence>
<evidence type="ECO:0000256" key="4">
    <source>
        <dbReference type="ARBA" id="ARBA00012903"/>
    </source>
</evidence>
<feature type="active site" description="Phosphocysteine intermediate" evidence="9">
    <location>
        <position position="407"/>
    </location>
</feature>
<proteinExistence type="inferred from homology"/>
<protein>
    <recommendedName>
        <fullName evidence="4">phosphatidylinositol-3,5-bisphosphate 3-phosphatase</fullName>
        <ecNumber evidence="4">3.1.3.95</ecNumber>
    </recommendedName>
</protein>
<feature type="domain" description="Myotubularin phosphatase" evidence="13">
    <location>
        <begin position="193"/>
        <end position="570"/>
    </location>
</feature>
<evidence type="ECO:0000256" key="9">
    <source>
        <dbReference type="PIRSR" id="PIRSR630564-1"/>
    </source>
</evidence>
<evidence type="ECO:0000256" key="10">
    <source>
        <dbReference type="PIRSR" id="PIRSR630564-2"/>
    </source>
</evidence>
<dbReference type="Pfam" id="PF06602">
    <property type="entry name" value="Myotub-related"/>
    <property type="match status" value="1"/>
</dbReference>
<dbReference type="GO" id="GO:0005737">
    <property type="term" value="C:cytoplasm"/>
    <property type="evidence" value="ECO:0007669"/>
    <property type="project" value="UniProtKB-SubCell"/>
</dbReference>
<gene>
    <name evidence="14" type="ORF">GBAR_LOCUS16634</name>
</gene>
<keyword evidence="5" id="KW-0963">Cytoplasm</keyword>
<comment type="subcellular location">
    <subcellularLocation>
        <location evidence="2">Cytoplasm</location>
    </subcellularLocation>
    <subcellularLocation>
        <location evidence="1">Endomembrane system</location>
        <topology evidence="1">Peripheral membrane protein</topology>
    </subcellularLocation>
</comment>
<dbReference type="GO" id="GO:0052629">
    <property type="term" value="F:phosphatidylinositol-3,5-bisphosphate 3-phosphatase activity"/>
    <property type="evidence" value="ECO:0007669"/>
    <property type="project" value="UniProtKB-EC"/>
</dbReference>
<dbReference type="Proteomes" id="UP001174909">
    <property type="component" value="Unassembled WGS sequence"/>
</dbReference>
<dbReference type="Gene3D" id="2.30.29.30">
    <property type="entry name" value="Pleckstrin-homology domain (PH domain)/Phosphotyrosine-binding domain (PTB)"/>
    <property type="match status" value="1"/>
</dbReference>
<dbReference type="CDD" id="cd13223">
    <property type="entry name" value="PH-GRAM_MTM-like"/>
    <property type="match status" value="1"/>
</dbReference>
<dbReference type="SMART" id="SM00404">
    <property type="entry name" value="PTPc_motif"/>
    <property type="match status" value="1"/>
</dbReference>
<dbReference type="InterPro" id="IPR029021">
    <property type="entry name" value="Prot-tyrosine_phosphatase-like"/>
</dbReference>
<dbReference type="AlphaFoldDB" id="A0AA35SHJ2"/>
<comment type="similarity">
    <text evidence="3">Belongs to the protein-tyrosine phosphatase family. Non-receptor class myotubularin subfamily.</text>
</comment>
<dbReference type="PANTHER" id="PTHR10807:SF128">
    <property type="entry name" value="PHOSPHATIDYLINOSITOL-3,5-BISPHOSPHATE 3-PHOSPHATASE"/>
    <property type="match status" value="1"/>
</dbReference>
<dbReference type="SUPFAM" id="SSF52799">
    <property type="entry name" value="(Phosphotyrosine protein) phosphatases II"/>
    <property type="match status" value="1"/>
</dbReference>
<dbReference type="GO" id="GO:0046856">
    <property type="term" value="P:phosphatidylinositol dephosphorylation"/>
    <property type="evidence" value="ECO:0007669"/>
    <property type="project" value="TreeGrafter"/>
</dbReference>
<dbReference type="SUPFAM" id="SSF50729">
    <property type="entry name" value="PH domain-like"/>
    <property type="match status" value="1"/>
</dbReference>
<evidence type="ECO:0000256" key="2">
    <source>
        <dbReference type="ARBA" id="ARBA00004496"/>
    </source>
</evidence>
<dbReference type="InterPro" id="IPR011993">
    <property type="entry name" value="PH-like_dom_sf"/>
</dbReference>
<evidence type="ECO:0000256" key="7">
    <source>
        <dbReference type="ARBA" id="ARBA00023098"/>
    </source>
</evidence>
<evidence type="ECO:0000313" key="15">
    <source>
        <dbReference type="Proteomes" id="UP001174909"/>
    </source>
</evidence>
<keyword evidence="6" id="KW-0378">Hydrolase</keyword>
<dbReference type="Pfam" id="PF02893">
    <property type="entry name" value="GRAM"/>
    <property type="match status" value="1"/>
</dbReference>
<comment type="caution">
    <text evidence="14">The sequence shown here is derived from an EMBL/GenBank/DDBJ whole genome shotgun (WGS) entry which is preliminary data.</text>
</comment>
<evidence type="ECO:0000256" key="1">
    <source>
        <dbReference type="ARBA" id="ARBA00004184"/>
    </source>
</evidence>
<dbReference type="InterPro" id="IPR010569">
    <property type="entry name" value="Myotubularin-like_Pase_dom"/>
</dbReference>
<dbReference type="InterPro" id="IPR030564">
    <property type="entry name" value="Myotubularin"/>
</dbReference>
<feature type="binding site" evidence="10">
    <location>
        <begin position="407"/>
        <end position="413"/>
    </location>
    <ligand>
        <name>substrate</name>
    </ligand>
</feature>
<evidence type="ECO:0000313" key="14">
    <source>
        <dbReference type="EMBL" id="CAI8029268.1"/>
    </source>
</evidence>
<keyword evidence="11" id="KW-0175">Coiled coil</keyword>
<reference evidence="14" key="1">
    <citation type="submission" date="2023-03" db="EMBL/GenBank/DDBJ databases">
        <authorList>
            <person name="Steffen K."/>
            <person name="Cardenas P."/>
        </authorList>
    </citation>
    <scope>NUCLEOTIDE SEQUENCE</scope>
</reference>
<evidence type="ECO:0000256" key="5">
    <source>
        <dbReference type="ARBA" id="ARBA00022490"/>
    </source>
</evidence>
<keyword evidence="15" id="KW-1185">Reference proteome</keyword>
<dbReference type="GO" id="GO:0004438">
    <property type="term" value="F:phosphatidylinositol-3-phosphate phosphatase activity"/>
    <property type="evidence" value="ECO:0007669"/>
    <property type="project" value="TreeGrafter"/>
</dbReference>
<dbReference type="GO" id="GO:0016020">
    <property type="term" value="C:membrane"/>
    <property type="evidence" value="ECO:0007669"/>
    <property type="project" value="TreeGrafter"/>
</dbReference>
<dbReference type="InterPro" id="IPR004182">
    <property type="entry name" value="GRAM"/>
</dbReference>
<keyword evidence="7" id="KW-0443">Lipid metabolism</keyword>
<feature type="coiled-coil region" evidence="11">
    <location>
        <begin position="587"/>
        <end position="614"/>
    </location>
</feature>
<dbReference type="PROSITE" id="PS51339">
    <property type="entry name" value="PPASE_MYOTUBULARIN"/>
    <property type="match status" value="1"/>
</dbReference>
<name>A0AA35SHJ2_GEOBA</name>
<evidence type="ECO:0000256" key="3">
    <source>
        <dbReference type="ARBA" id="ARBA00007471"/>
    </source>
</evidence>
<evidence type="ECO:0000256" key="6">
    <source>
        <dbReference type="ARBA" id="ARBA00022801"/>
    </source>
</evidence>
<evidence type="ECO:0000259" key="13">
    <source>
        <dbReference type="PROSITE" id="PS51339"/>
    </source>
</evidence>
<dbReference type="FunFam" id="2.30.29.30:FF:000038">
    <property type="entry name" value="Myotubularin 1, isoform CRA_a"/>
    <property type="match status" value="1"/>
</dbReference>
<dbReference type="PANTHER" id="PTHR10807">
    <property type="entry name" value="MYOTUBULARIN-RELATED"/>
    <property type="match status" value="1"/>
</dbReference>
<evidence type="ECO:0000256" key="8">
    <source>
        <dbReference type="ARBA" id="ARBA00023136"/>
    </source>
</evidence>
<evidence type="ECO:0000256" key="11">
    <source>
        <dbReference type="SAM" id="Coils"/>
    </source>
</evidence>
<dbReference type="GO" id="GO:0012505">
    <property type="term" value="C:endomembrane system"/>
    <property type="evidence" value="ECO:0007669"/>
    <property type="project" value="UniProtKB-SubCell"/>
</dbReference>
<accession>A0AA35SHJ2</accession>
<dbReference type="EMBL" id="CASHTH010002394">
    <property type="protein sequence ID" value="CAI8029268.1"/>
    <property type="molecule type" value="Genomic_DNA"/>
</dbReference>
<dbReference type="InterPro" id="IPR016130">
    <property type="entry name" value="Tyr_Pase_AS"/>
</dbReference>
<dbReference type="PROSITE" id="PS00383">
    <property type="entry name" value="TYR_PHOSPHATASE_1"/>
    <property type="match status" value="1"/>
</dbReference>
<dbReference type="EC" id="3.1.3.95" evidence="4"/>
<organism evidence="14 15">
    <name type="scientific">Geodia barretti</name>
    <name type="common">Barrett's horny sponge</name>
    <dbReference type="NCBI Taxonomy" id="519541"/>
    <lineage>
        <taxon>Eukaryota</taxon>
        <taxon>Metazoa</taxon>
        <taxon>Porifera</taxon>
        <taxon>Demospongiae</taxon>
        <taxon>Heteroscleromorpha</taxon>
        <taxon>Tetractinellida</taxon>
        <taxon>Astrophorina</taxon>
        <taxon>Geodiidae</taxon>
        <taxon>Geodia</taxon>
    </lineage>
</organism>
<keyword evidence="8" id="KW-0472">Membrane</keyword>
<feature type="region of interest" description="Disordered" evidence="12">
    <location>
        <begin position="1"/>
        <end position="47"/>
    </location>
</feature>
<feature type="binding site" evidence="10">
    <location>
        <begin position="345"/>
        <end position="346"/>
    </location>
    <ligand>
        <name>substrate</name>
    </ligand>
</feature>
<dbReference type="InterPro" id="IPR003595">
    <property type="entry name" value="Tyr_Pase_cat"/>
</dbReference>